<name>A0A9C7Q2X2_9RHOD</name>
<comment type="caution">
    <text evidence="8">The sequence shown here is derived from an EMBL/GenBank/DDBJ whole genome shotgun (WGS) entry which is preliminary data.</text>
</comment>
<evidence type="ECO:0000313" key="8">
    <source>
        <dbReference type="EMBL" id="GJQ14839.1"/>
    </source>
</evidence>
<evidence type="ECO:0000256" key="5">
    <source>
        <dbReference type="SAM" id="MobiDB-lite"/>
    </source>
</evidence>
<dbReference type="InterPro" id="IPR020084">
    <property type="entry name" value="NUDIX_hydrolase_CS"/>
</dbReference>
<dbReference type="PROSITE" id="PS51462">
    <property type="entry name" value="NUDIX"/>
    <property type="match status" value="1"/>
</dbReference>
<dbReference type="PANTHER" id="PTHR12629">
    <property type="entry name" value="DIPHOSPHOINOSITOL POLYPHOSPHATE PHOSPHOHYDROLASE"/>
    <property type="match status" value="1"/>
</dbReference>
<keyword evidence="4" id="KW-0460">Magnesium</keyword>
<dbReference type="AlphaFoldDB" id="A0A9C7Q2X2"/>
<gene>
    <name evidence="8" type="ORF">GpartN1_g6630.t1</name>
    <name evidence="7" type="ORF">GpartN1_g913.t1</name>
</gene>
<dbReference type="Proteomes" id="UP001061958">
    <property type="component" value="Unassembled WGS sequence"/>
</dbReference>
<evidence type="ECO:0000256" key="1">
    <source>
        <dbReference type="ARBA" id="ARBA00001946"/>
    </source>
</evidence>
<keyword evidence="3" id="KW-0378">Hydrolase</keyword>
<dbReference type="InterPro" id="IPR047198">
    <property type="entry name" value="DDP-like_NUDIX"/>
</dbReference>
<evidence type="ECO:0000256" key="4">
    <source>
        <dbReference type="ARBA" id="ARBA00022842"/>
    </source>
</evidence>
<reference evidence="8" key="1">
    <citation type="journal article" date="2022" name="Proc. Natl. Acad. Sci. U.S.A.">
        <title>Life cycle and functional genomics of the unicellular red alga Galdieria for elucidating algal and plant evolution and industrial use.</title>
        <authorList>
            <person name="Hirooka S."/>
            <person name="Itabashi T."/>
            <person name="Ichinose T.M."/>
            <person name="Onuma R."/>
            <person name="Fujiwara T."/>
            <person name="Yamashita S."/>
            <person name="Jong L.W."/>
            <person name="Tomita R."/>
            <person name="Iwane A.H."/>
            <person name="Miyagishima S.Y."/>
        </authorList>
    </citation>
    <scope>NUCLEOTIDE SEQUENCE</scope>
    <source>
        <strain evidence="8">NBRC 102759</strain>
    </source>
</reference>
<feature type="domain" description="Nudix hydrolase" evidence="6">
    <location>
        <begin position="1"/>
        <end position="133"/>
    </location>
</feature>
<keyword evidence="9" id="KW-1185">Reference proteome</keyword>
<dbReference type="SUPFAM" id="SSF55811">
    <property type="entry name" value="Nudix"/>
    <property type="match status" value="1"/>
</dbReference>
<sequence>MGKKVAGCVPVRKGENGEWQVLLVQSRFKPDIWLFPKGGIEKKEKNWDAALRETMEEAGVCGKILCKLGKWKGSNDQKLIMYLLLVEQELSKSDTRWKERNERPRVWLSFEQAERTILQVDTSIRRPELLEMLLLAKARILTLIDNAPESYSSDASPEDENDSQEYEEGF</sequence>
<evidence type="ECO:0000256" key="2">
    <source>
        <dbReference type="ARBA" id="ARBA00022723"/>
    </source>
</evidence>
<protein>
    <recommendedName>
        <fullName evidence="6">Nudix hydrolase domain-containing protein</fullName>
    </recommendedName>
</protein>
<dbReference type="InterPro" id="IPR015797">
    <property type="entry name" value="NUDIX_hydrolase-like_dom_sf"/>
</dbReference>
<dbReference type="EMBL" id="BQMJ01000060">
    <property type="protein sequence ID" value="GJQ14839.1"/>
    <property type="molecule type" value="Genomic_DNA"/>
</dbReference>
<evidence type="ECO:0000313" key="9">
    <source>
        <dbReference type="Proteomes" id="UP001061958"/>
    </source>
</evidence>
<dbReference type="GO" id="GO:0016462">
    <property type="term" value="F:pyrophosphatase activity"/>
    <property type="evidence" value="ECO:0007669"/>
    <property type="project" value="InterPro"/>
</dbReference>
<dbReference type="InterPro" id="IPR000086">
    <property type="entry name" value="NUDIX_hydrolase_dom"/>
</dbReference>
<dbReference type="CDD" id="cd04666">
    <property type="entry name" value="NUDIX_DIPP2_like_Nudt4"/>
    <property type="match status" value="1"/>
</dbReference>
<dbReference type="PANTHER" id="PTHR12629:SF0">
    <property type="entry name" value="DIPHOSPHOINOSITOL-POLYPHOSPHATE DIPHOSPHATASE"/>
    <property type="match status" value="1"/>
</dbReference>
<dbReference type="Gene3D" id="3.90.79.10">
    <property type="entry name" value="Nucleoside Triphosphate Pyrophosphohydrolase"/>
    <property type="match status" value="1"/>
</dbReference>
<evidence type="ECO:0000259" key="6">
    <source>
        <dbReference type="PROSITE" id="PS51462"/>
    </source>
</evidence>
<dbReference type="Pfam" id="PF00293">
    <property type="entry name" value="NUDIX"/>
    <property type="match status" value="1"/>
</dbReference>
<dbReference type="GO" id="GO:0005634">
    <property type="term" value="C:nucleus"/>
    <property type="evidence" value="ECO:0007669"/>
    <property type="project" value="TreeGrafter"/>
</dbReference>
<feature type="compositionally biased region" description="Acidic residues" evidence="5">
    <location>
        <begin position="156"/>
        <end position="170"/>
    </location>
</feature>
<accession>A0A9C7Q2X2</accession>
<comment type="cofactor">
    <cofactor evidence="1">
        <name>Mg(2+)</name>
        <dbReference type="ChEBI" id="CHEBI:18420"/>
    </cofactor>
</comment>
<reference evidence="8" key="2">
    <citation type="submission" date="2022-01" db="EMBL/GenBank/DDBJ databases">
        <authorList>
            <person name="Hirooka S."/>
            <person name="Miyagishima S.Y."/>
        </authorList>
    </citation>
    <scope>NUCLEOTIDE SEQUENCE</scope>
    <source>
        <strain evidence="8">NBRC 102759</strain>
    </source>
</reference>
<dbReference type="EMBL" id="BQMJ01000006">
    <property type="protein sequence ID" value="GJQ09122.1"/>
    <property type="molecule type" value="Genomic_DNA"/>
</dbReference>
<organism evidence="8 9">
    <name type="scientific">Galdieria partita</name>
    <dbReference type="NCBI Taxonomy" id="83374"/>
    <lineage>
        <taxon>Eukaryota</taxon>
        <taxon>Rhodophyta</taxon>
        <taxon>Bangiophyceae</taxon>
        <taxon>Galdieriales</taxon>
        <taxon>Galdieriaceae</taxon>
        <taxon>Galdieria</taxon>
    </lineage>
</organism>
<dbReference type="GO" id="GO:0005737">
    <property type="term" value="C:cytoplasm"/>
    <property type="evidence" value="ECO:0007669"/>
    <property type="project" value="TreeGrafter"/>
</dbReference>
<keyword evidence="2" id="KW-0479">Metal-binding</keyword>
<dbReference type="GO" id="GO:0046872">
    <property type="term" value="F:metal ion binding"/>
    <property type="evidence" value="ECO:0007669"/>
    <property type="project" value="UniProtKB-KW"/>
</dbReference>
<dbReference type="PROSITE" id="PS00893">
    <property type="entry name" value="NUDIX_BOX"/>
    <property type="match status" value="1"/>
</dbReference>
<evidence type="ECO:0000313" key="7">
    <source>
        <dbReference type="EMBL" id="GJQ09122.1"/>
    </source>
</evidence>
<proteinExistence type="predicted"/>
<dbReference type="OrthoDB" id="2011998at2759"/>
<feature type="region of interest" description="Disordered" evidence="5">
    <location>
        <begin position="149"/>
        <end position="170"/>
    </location>
</feature>
<evidence type="ECO:0000256" key="3">
    <source>
        <dbReference type="ARBA" id="ARBA00022801"/>
    </source>
</evidence>